<dbReference type="InterPro" id="IPR006073">
    <property type="entry name" value="GTP-bd"/>
</dbReference>
<dbReference type="GO" id="GO:0005739">
    <property type="term" value="C:mitochondrion"/>
    <property type="evidence" value="ECO:0007669"/>
    <property type="project" value="TreeGrafter"/>
</dbReference>
<keyword evidence="5" id="KW-1185">Reference proteome</keyword>
<dbReference type="InterPro" id="IPR023179">
    <property type="entry name" value="GTP-bd_ortho_bundle_sf"/>
</dbReference>
<dbReference type="CDD" id="cd01856">
    <property type="entry name" value="YlqF"/>
    <property type="match status" value="1"/>
</dbReference>
<evidence type="ECO:0000313" key="4">
    <source>
        <dbReference type="EMBL" id="TPP64635.1"/>
    </source>
</evidence>
<dbReference type="OrthoDB" id="269151at2759"/>
<dbReference type="STRING" id="46835.A0A504YVL7"/>
<dbReference type="Gene3D" id="3.40.50.300">
    <property type="entry name" value="P-loop containing nucleotide triphosphate hydrolases"/>
    <property type="match status" value="1"/>
</dbReference>
<organism evidence="4 5">
    <name type="scientific">Fasciola gigantica</name>
    <name type="common">Giant liver fluke</name>
    <dbReference type="NCBI Taxonomy" id="46835"/>
    <lineage>
        <taxon>Eukaryota</taxon>
        <taxon>Metazoa</taxon>
        <taxon>Spiralia</taxon>
        <taxon>Lophotrochozoa</taxon>
        <taxon>Platyhelminthes</taxon>
        <taxon>Trematoda</taxon>
        <taxon>Digenea</taxon>
        <taxon>Plagiorchiida</taxon>
        <taxon>Echinostomata</taxon>
        <taxon>Echinostomatoidea</taxon>
        <taxon>Fasciolidae</taxon>
        <taxon>Fasciola</taxon>
    </lineage>
</organism>
<dbReference type="PANTHER" id="PTHR45782:SF4">
    <property type="entry name" value="MITOCHONDRIAL RIBOSOME-ASSOCIATED GTPASE 1"/>
    <property type="match status" value="1"/>
</dbReference>
<sequence length="422" mass="48073">MTKVTQLPPVLTNPYMNARFIRLFFIGRHFGHVRFMQVNPSNREVRLVDPNSVRWFPGHMRKGINQIGSKMINVDVLIEIHDARVPFTGRSEFLLKFGQVRPHVLLLNKMDLAEPVQDMQTFRDELVKHSRSFSQNLVDIHFTQLNSPERQSRLLKRIIRGIPQLAQNVRPQEAFDKEFRSEDESSAIPTILAMAVGIPNSGKSTLINALRGIGRAGSGGAVRVGRNAGQTRSIGQPVIISKGSSHPLHNRAHVGQFVYEPQIMMLDTPGILEPRVRSLPQQLSLCVCGAIDWSVVDQGKFVNEILVDYLLFWWNHRQRFEYVSVLDLPRPTDSVAELLARVCAKNRFFLASNPNQAWRHPFWSSTEIESLDECRRRHFPRPDTRRAALHLLRLFNQGAFGRTTFLPSDEEAASSYFVPATS</sequence>
<dbReference type="Pfam" id="PF01926">
    <property type="entry name" value="MMR_HSR1"/>
    <property type="match status" value="1"/>
</dbReference>
<comment type="caution">
    <text evidence="4">The sequence shown here is derived from an EMBL/GenBank/DDBJ whole genome shotgun (WGS) entry which is preliminary data.</text>
</comment>
<dbReference type="GO" id="GO:0003924">
    <property type="term" value="F:GTPase activity"/>
    <property type="evidence" value="ECO:0007669"/>
    <property type="project" value="TreeGrafter"/>
</dbReference>
<dbReference type="EMBL" id="SUNJ01004188">
    <property type="protein sequence ID" value="TPP64635.1"/>
    <property type="molecule type" value="Genomic_DNA"/>
</dbReference>
<proteinExistence type="predicted"/>
<dbReference type="Gene3D" id="1.10.1580.10">
    <property type="match status" value="1"/>
</dbReference>
<evidence type="ECO:0000313" key="5">
    <source>
        <dbReference type="Proteomes" id="UP000316759"/>
    </source>
</evidence>
<dbReference type="PANTHER" id="PTHR45782">
    <property type="entry name" value="MITOCHONDRIAL RIBOSOME-ASSOCIATED GTPASE 1"/>
    <property type="match status" value="1"/>
</dbReference>
<dbReference type="AlphaFoldDB" id="A0A504YVL7"/>
<keyword evidence="1" id="KW-0547">Nucleotide-binding</keyword>
<keyword evidence="2" id="KW-0342">GTP-binding</keyword>
<dbReference type="Proteomes" id="UP000316759">
    <property type="component" value="Unassembled WGS sequence"/>
</dbReference>
<reference evidence="4 5" key="1">
    <citation type="submission" date="2019-04" db="EMBL/GenBank/DDBJ databases">
        <title>Annotation for the trematode Fasciola gigantica.</title>
        <authorList>
            <person name="Choi Y.-J."/>
        </authorList>
    </citation>
    <scope>NUCLEOTIDE SEQUENCE [LARGE SCALE GENOMIC DNA]</scope>
    <source>
        <strain evidence="4">Uganda_cow_1</strain>
    </source>
</reference>
<evidence type="ECO:0000256" key="1">
    <source>
        <dbReference type="ARBA" id="ARBA00022741"/>
    </source>
</evidence>
<evidence type="ECO:0000259" key="3">
    <source>
        <dbReference type="Pfam" id="PF01926"/>
    </source>
</evidence>
<evidence type="ECO:0000256" key="2">
    <source>
        <dbReference type="ARBA" id="ARBA00023134"/>
    </source>
</evidence>
<name>A0A504YVL7_FASGI</name>
<protein>
    <submittedName>
        <fullName evidence="4">Mitochondrial GTPase 1</fullName>
    </submittedName>
</protein>
<feature type="domain" description="G" evidence="3">
    <location>
        <begin position="195"/>
        <end position="273"/>
    </location>
</feature>
<dbReference type="InterPro" id="IPR027417">
    <property type="entry name" value="P-loop_NTPase"/>
</dbReference>
<accession>A0A504YVL7</accession>
<dbReference type="CDD" id="cd00882">
    <property type="entry name" value="Ras_like_GTPase"/>
    <property type="match status" value="1"/>
</dbReference>
<dbReference type="GO" id="GO:0032543">
    <property type="term" value="P:mitochondrial translation"/>
    <property type="evidence" value="ECO:0007669"/>
    <property type="project" value="TreeGrafter"/>
</dbReference>
<gene>
    <name evidence="4" type="ORF">FGIG_00974</name>
</gene>
<dbReference type="GO" id="GO:0005525">
    <property type="term" value="F:GTP binding"/>
    <property type="evidence" value="ECO:0007669"/>
    <property type="project" value="UniProtKB-KW"/>
</dbReference>
<dbReference type="SUPFAM" id="SSF52540">
    <property type="entry name" value="P-loop containing nucleoside triphosphate hydrolases"/>
    <property type="match status" value="1"/>
</dbReference>